<feature type="domain" description="SHSP" evidence="4">
    <location>
        <begin position="55"/>
        <end position="158"/>
    </location>
</feature>
<evidence type="ECO:0000313" key="6">
    <source>
        <dbReference type="WBParaSite" id="PDA_v2.g16687.t1"/>
    </source>
</evidence>
<organism evidence="5 6">
    <name type="scientific">Panagrolaimus davidi</name>
    <dbReference type="NCBI Taxonomy" id="227884"/>
    <lineage>
        <taxon>Eukaryota</taxon>
        <taxon>Metazoa</taxon>
        <taxon>Ecdysozoa</taxon>
        <taxon>Nematoda</taxon>
        <taxon>Chromadorea</taxon>
        <taxon>Rhabditida</taxon>
        <taxon>Tylenchina</taxon>
        <taxon>Panagrolaimomorpha</taxon>
        <taxon>Panagrolaimoidea</taxon>
        <taxon>Panagrolaimidae</taxon>
        <taxon>Panagrolaimus</taxon>
    </lineage>
</organism>
<dbReference type="Pfam" id="PF00011">
    <property type="entry name" value="HSP20"/>
    <property type="match status" value="1"/>
</dbReference>
<reference evidence="6" key="1">
    <citation type="submission" date="2022-11" db="UniProtKB">
        <authorList>
            <consortium name="WormBaseParasite"/>
        </authorList>
    </citation>
    <scope>IDENTIFICATION</scope>
</reference>
<feature type="region of interest" description="Disordered" evidence="3">
    <location>
        <begin position="147"/>
        <end position="183"/>
    </location>
</feature>
<evidence type="ECO:0000256" key="2">
    <source>
        <dbReference type="RuleBase" id="RU003616"/>
    </source>
</evidence>
<proteinExistence type="inferred from homology"/>
<evidence type="ECO:0000256" key="3">
    <source>
        <dbReference type="SAM" id="MobiDB-lite"/>
    </source>
</evidence>
<feature type="compositionally biased region" description="Pro residues" evidence="3">
    <location>
        <begin position="174"/>
        <end position="183"/>
    </location>
</feature>
<feature type="compositionally biased region" description="Low complexity" evidence="3">
    <location>
        <begin position="150"/>
        <end position="168"/>
    </location>
</feature>
<dbReference type="SUPFAM" id="SSF49764">
    <property type="entry name" value="HSP20-like chaperones"/>
    <property type="match status" value="1"/>
</dbReference>
<evidence type="ECO:0000256" key="1">
    <source>
        <dbReference type="PROSITE-ProRule" id="PRU00285"/>
    </source>
</evidence>
<dbReference type="Proteomes" id="UP000887578">
    <property type="component" value="Unplaced"/>
</dbReference>
<dbReference type="CDD" id="cd06526">
    <property type="entry name" value="metazoan_ACD"/>
    <property type="match status" value="1"/>
</dbReference>
<protein>
    <submittedName>
        <fullName evidence="6">SHSP domain-containing protein</fullName>
    </submittedName>
</protein>
<comment type="similarity">
    <text evidence="1 2">Belongs to the small heat shock protein (HSP20) family.</text>
</comment>
<keyword evidence="5" id="KW-1185">Reference proteome</keyword>
<accession>A0A914PG18</accession>
<dbReference type="WBParaSite" id="PDA_v2.g16687.t1">
    <property type="protein sequence ID" value="PDA_v2.g16687.t1"/>
    <property type="gene ID" value="PDA_v2.g16687"/>
</dbReference>
<evidence type="ECO:0000259" key="4">
    <source>
        <dbReference type="PROSITE" id="PS01031"/>
    </source>
</evidence>
<evidence type="ECO:0000313" key="5">
    <source>
        <dbReference type="Proteomes" id="UP000887578"/>
    </source>
</evidence>
<dbReference type="Gene3D" id="2.60.40.790">
    <property type="match status" value="1"/>
</dbReference>
<name>A0A914PG18_9BILA</name>
<dbReference type="AlphaFoldDB" id="A0A914PG18"/>
<dbReference type="PROSITE" id="PS01031">
    <property type="entry name" value="SHSP"/>
    <property type="match status" value="1"/>
</dbReference>
<sequence>MALLLRPTLFPTPATSFFDPFFVRPQKSIFDEISNTLNVFERFEREMAETINAMEKEYGGNVSITSDPKQGKYGLQCHVPGFKPDELKLDLSSNGEYLLLNGEHKDAHSYRKVQHRIPLPKGVDHNSIKCLFDPETSSLSIEAVTPKAAIENTTTEGQQQQQQIENQQPVKSSPTPPTTPTAA</sequence>
<dbReference type="InterPro" id="IPR002068">
    <property type="entry name" value="A-crystallin/Hsp20_dom"/>
</dbReference>
<dbReference type="InterPro" id="IPR008978">
    <property type="entry name" value="HSP20-like_chaperone"/>
</dbReference>